<dbReference type="NCBIfam" id="TIGR03930">
    <property type="entry name" value="WXG100_ESAT6"/>
    <property type="match status" value="1"/>
</dbReference>
<reference evidence="3" key="1">
    <citation type="submission" date="2016-06" db="EMBL/GenBank/DDBJ databases">
        <authorList>
            <person name="Varghese N."/>
            <person name="Submissions Spin"/>
        </authorList>
    </citation>
    <scope>NUCLEOTIDE SEQUENCE [LARGE SCALE GENOMIC DNA]</scope>
    <source>
        <strain evidence="3">DSM 43909</strain>
    </source>
</reference>
<dbReference type="SUPFAM" id="SSF140453">
    <property type="entry name" value="EsxAB dimer-like"/>
    <property type="match status" value="1"/>
</dbReference>
<accession>A0A1C4U0N4</accession>
<dbReference type="InterPro" id="IPR036689">
    <property type="entry name" value="ESAT-6-like_sf"/>
</dbReference>
<dbReference type="EMBL" id="LT607411">
    <property type="protein sequence ID" value="SCE65271.1"/>
    <property type="molecule type" value="Genomic_DNA"/>
</dbReference>
<evidence type="ECO:0000256" key="1">
    <source>
        <dbReference type="RuleBase" id="RU362001"/>
    </source>
</evidence>
<dbReference type="Pfam" id="PF06013">
    <property type="entry name" value="WXG100"/>
    <property type="match status" value="1"/>
</dbReference>
<keyword evidence="3" id="KW-1185">Reference proteome</keyword>
<protein>
    <recommendedName>
        <fullName evidence="1">ESAT-6-like protein</fullName>
    </recommendedName>
</protein>
<sequence length="97" mass="10819">MDHGVLVVNFSALQQASADIQRALSTLDSQLGQLERDAAPLVASWTGEARQAYEQRQARWRAASQDLQAMLRDIKLAVEDSAADYLDTEKRNANLFQ</sequence>
<evidence type="ECO:0000313" key="3">
    <source>
        <dbReference type="Proteomes" id="UP000198242"/>
    </source>
</evidence>
<organism evidence="2 3">
    <name type="scientific">Micromonospora viridifaciens</name>
    <dbReference type="NCBI Taxonomy" id="1881"/>
    <lineage>
        <taxon>Bacteria</taxon>
        <taxon>Bacillati</taxon>
        <taxon>Actinomycetota</taxon>
        <taxon>Actinomycetes</taxon>
        <taxon>Micromonosporales</taxon>
        <taxon>Micromonosporaceae</taxon>
        <taxon>Micromonospora</taxon>
    </lineage>
</organism>
<dbReference type="Gene3D" id="1.10.287.1060">
    <property type="entry name" value="ESAT-6-like"/>
    <property type="match status" value="1"/>
</dbReference>
<dbReference type="Proteomes" id="UP000198242">
    <property type="component" value="Chromosome I"/>
</dbReference>
<dbReference type="AlphaFoldDB" id="A0A1C4U0N4"/>
<proteinExistence type="inferred from homology"/>
<gene>
    <name evidence="2" type="ORF">GA0074695_0036</name>
</gene>
<comment type="similarity">
    <text evidence="1">Belongs to the WXG100 family.</text>
</comment>
<evidence type="ECO:0000313" key="2">
    <source>
        <dbReference type="EMBL" id="SCE65271.1"/>
    </source>
</evidence>
<dbReference type="RefSeq" id="WP_089004412.1">
    <property type="nucleotide sequence ID" value="NZ_LT607411.1"/>
</dbReference>
<name>A0A1C4U0N4_MICVI</name>
<dbReference type="OrthoDB" id="3387628at2"/>
<dbReference type="InterPro" id="IPR010310">
    <property type="entry name" value="T7SS_ESAT-6-like"/>
</dbReference>